<protein>
    <submittedName>
        <fullName evidence="4">Vinorine synthase</fullName>
    </submittedName>
</protein>
<dbReference type="Proteomes" id="UP001179952">
    <property type="component" value="Unassembled WGS sequence"/>
</dbReference>
<reference evidence="4" key="2">
    <citation type="submission" date="2023-06" db="EMBL/GenBank/DDBJ databases">
        <authorList>
            <person name="Ma L."/>
            <person name="Liu K.-W."/>
            <person name="Li Z."/>
            <person name="Hsiao Y.-Y."/>
            <person name="Qi Y."/>
            <person name="Fu T."/>
            <person name="Tang G."/>
            <person name="Zhang D."/>
            <person name="Sun W.-H."/>
            <person name="Liu D.-K."/>
            <person name="Li Y."/>
            <person name="Chen G.-Z."/>
            <person name="Liu X.-D."/>
            <person name="Liao X.-Y."/>
            <person name="Jiang Y.-T."/>
            <person name="Yu X."/>
            <person name="Hao Y."/>
            <person name="Huang J."/>
            <person name="Zhao X.-W."/>
            <person name="Ke S."/>
            <person name="Chen Y.-Y."/>
            <person name="Wu W.-L."/>
            <person name="Hsu J.-L."/>
            <person name="Lin Y.-F."/>
            <person name="Huang M.-D."/>
            <person name="Li C.-Y."/>
            <person name="Huang L."/>
            <person name="Wang Z.-W."/>
            <person name="Zhao X."/>
            <person name="Zhong W.-Y."/>
            <person name="Peng D.-H."/>
            <person name="Ahmad S."/>
            <person name="Lan S."/>
            <person name="Zhang J.-S."/>
            <person name="Tsai W.-C."/>
            <person name="Van De Peer Y."/>
            <person name="Liu Z.-J."/>
        </authorList>
    </citation>
    <scope>NUCLEOTIDE SEQUENCE</scope>
    <source>
        <strain evidence="4">SCP</strain>
        <tissue evidence="4">Leaves</tissue>
    </source>
</reference>
<evidence type="ECO:0000256" key="3">
    <source>
        <dbReference type="ARBA" id="ARBA00023315"/>
    </source>
</evidence>
<dbReference type="PANTHER" id="PTHR31623">
    <property type="entry name" value="F21J9.9"/>
    <property type="match status" value="1"/>
</dbReference>
<evidence type="ECO:0000313" key="5">
    <source>
        <dbReference type="Proteomes" id="UP001179952"/>
    </source>
</evidence>
<dbReference type="EMBL" id="JAUJYN010000011">
    <property type="protein sequence ID" value="KAK1260661.1"/>
    <property type="molecule type" value="Genomic_DNA"/>
</dbReference>
<gene>
    <name evidence="4" type="ORF">QJS04_geneDACA023448</name>
</gene>
<dbReference type="GO" id="GO:0016746">
    <property type="term" value="F:acyltransferase activity"/>
    <property type="evidence" value="ECO:0007669"/>
    <property type="project" value="UniProtKB-KW"/>
</dbReference>
<dbReference type="PANTHER" id="PTHR31623:SF17">
    <property type="entry name" value="F21J9.9"/>
    <property type="match status" value="1"/>
</dbReference>
<comment type="caution">
    <text evidence="4">The sequence shown here is derived from an EMBL/GenBank/DDBJ whole genome shotgun (WGS) entry which is preliminary data.</text>
</comment>
<evidence type="ECO:0000313" key="4">
    <source>
        <dbReference type="EMBL" id="KAK1260661.1"/>
    </source>
</evidence>
<evidence type="ECO:0000256" key="1">
    <source>
        <dbReference type="ARBA" id="ARBA00009861"/>
    </source>
</evidence>
<accession>A0AAV9A9C7</accession>
<evidence type="ECO:0000256" key="2">
    <source>
        <dbReference type="ARBA" id="ARBA00022679"/>
    </source>
</evidence>
<comment type="similarity">
    <text evidence="1">Belongs to the plant acyltransferase family.</text>
</comment>
<name>A0AAV9A9C7_ACOGR</name>
<sequence>MLKVELLSKKTIKPSTPTPPHLRTFNLSLLDQLFPAYWVHVILFYHGGDRSLNPAGRLKRSLSETLTHHYPIAGRIRESSPGGKIYVECNDEGVEFSESVIDCDIDSVLSNPPIEEFVHLIPVKHTYFSIDEPLLAVQLNRFKCGGWALGVCVSHRIADGISMSSLITSWATAATGGGTRFEAAACLLWRCTMRAAGDSARARRPHAMVSVDVRRRMPPAALGECKVGNAFVMASAVGERVAADGGRERQGFLEETLRGAVKGVNGEYVRAYMPKKEAAGAVVDERLMFSHWCRFPLYEADFGWGRPTWLGQASYEFCNFVLFMEGRGADGMEAWVWLQEEELKRLRNDPELLSFTS</sequence>
<dbReference type="Gene3D" id="3.30.559.10">
    <property type="entry name" value="Chloramphenicol acetyltransferase-like domain"/>
    <property type="match status" value="1"/>
</dbReference>
<dbReference type="AlphaFoldDB" id="A0AAV9A9C7"/>
<keyword evidence="2" id="KW-0808">Transferase</keyword>
<proteinExistence type="inferred from homology"/>
<dbReference type="Pfam" id="PF02458">
    <property type="entry name" value="Transferase"/>
    <property type="match status" value="2"/>
</dbReference>
<dbReference type="SUPFAM" id="SSF52777">
    <property type="entry name" value="CoA-dependent acyltransferases"/>
    <property type="match status" value="1"/>
</dbReference>
<keyword evidence="3" id="KW-0012">Acyltransferase</keyword>
<reference evidence="4" key="1">
    <citation type="journal article" date="2023" name="Nat. Commun.">
        <title>Diploid and tetraploid genomes of Acorus and the evolution of monocots.</title>
        <authorList>
            <person name="Ma L."/>
            <person name="Liu K.W."/>
            <person name="Li Z."/>
            <person name="Hsiao Y.Y."/>
            <person name="Qi Y."/>
            <person name="Fu T."/>
            <person name="Tang G.D."/>
            <person name="Zhang D."/>
            <person name="Sun W.H."/>
            <person name="Liu D.K."/>
            <person name="Li Y."/>
            <person name="Chen G.Z."/>
            <person name="Liu X.D."/>
            <person name="Liao X.Y."/>
            <person name="Jiang Y.T."/>
            <person name="Yu X."/>
            <person name="Hao Y."/>
            <person name="Huang J."/>
            <person name="Zhao X.W."/>
            <person name="Ke S."/>
            <person name="Chen Y.Y."/>
            <person name="Wu W.L."/>
            <person name="Hsu J.L."/>
            <person name="Lin Y.F."/>
            <person name="Huang M.D."/>
            <person name="Li C.Y."/>
            <person name="Huang L."/>
            <person name="Wang Z.W."/>
            <person name="Zhao X."/>
            <person name="Zhong W.Y."/>
            <person name="Peng D.H."/>
            <person name="Ahmad S."/>
            <person name="Lan S."/>
            <person name="Zhang J.S."/>
            <person name="Tsai W.C."/>
            <person name="Van de Peer Y."/>
            <person name="Liu Z.J."/>
        </authorList>
    </citation>
    <scope>NUCLEOTIDE SEQUENCE</scope>
    <source>
        <strain evidence="4">SCP</strain>
    </source>
</reference>
<dbReference type="InterPro" id="IPR023213">
    <property type="entry name" value="CAT-like_dom_sf"/>
</dbReference>
<organism evidence="4 5">
    <name type="scientific">Acorus gramineus</name>
    <name type="common">Dwarf sweet flag</name>
    <dbReference type="NCBI Taxonomy" id="55184"/>
    <lineage>
        <taxon>Eukaryota</taxon>
        <taxon>Viridiplantae</taxon>
        <taxon>Streptophyta</taxon>
        <taxon>Embryophyta</taxon>
        <taxon>Tracheophyta</taxon>
        <taxon>Spermatophyta</taxon>
        <taxon>Magnoliopsida</taxon>
        <taxon>Liliopsida</taxon>
        <taxon>Acoraceae</taxon>
        <taxon>Acorus</taxon>
    </lineage>
</organism>
<keyword evidence="5" id="KW-1185">Reference proteome</keyword>